<keyword evidence="5 8" id="KW-0560">Oxidoreductase</keyword>
<keyword evidence="4" id="KW-0460">Magnesium</keyword>
<proteinExistence type="inferred from homology"/>
<comment type="cofactor">
    <cofactor evidence="1">
        <name>Mg(2+)</name>
        <dbReference type="ChEBI" id="CHEBI:18420"/>
    </cofactor>
</comment>
<dbReference type="GO" id="GO:0047046">
    <property type="term" value="F:homoisocitrate dehydrogenase activity"/>
    <property type="evidence" value="ECO:0007669"/>
    <property type="project" value="UniProtKB-EC"/>
</dbReference>
<dbReference type="InterPro" id="IPR019818">
    <property type="entry name" value="IsoCit/isopropylmalate_DH_CS"/>
</dbReference>
<keyword evidence="6" id="KW-0520">NAD</keyword>
<evidence type="ECO:0000313" key="9">
    <source>
        <dbReference type="Proteomes" id="UP000679213"/>
    </source>
</evidence>
<dbReference type="GO" id="GO:0006102">
    <property type="term" value="P:isocitrate metabolic process"/>
    <property type="evidence" value="ECO:0007669"/>
    <property type="project" value="TreeGrafter"/>
</dbReference>
<dbReference type="EMBL" id="LR792632">
    <property type="protein sequence ID" value="CAB3290057.1"/>
    <property type="molecule type" value="Genomic_DNA"/>
</dbReference>
<dbReference type="InterPro" id="IPR054960">
    <property type="entry name" value="HICDH"/>
</dbReference>
<name>A0A8D6PTW4_9EURY</name>
<dbReference type="SUPFAM" id="SSF53659">
    <property type="entry name" value="Isocitrate/Isopropylmalate dehydrogenase-like"/>
    <property type="match status" value="1"/>
</dbReference>
<dbReference type="InterPro" id="IPR011828">
    <property type="entry name" value="LEU3_arc"/>
</dbReference>
<dbReference type="FunFam" id="3.40.718.10:FF:000019">
    <property type="entry name" value="Homoisocitrate dehydrogenase"/>
    <property type="match status" value="1"/>
</dbReference>
<dbReference type="EC" id="1.1.1.87" evidence="8"/>
<dbReference type="Gene3D" id="3.40.718.10">
    <property type="entry name" value="Isopropylmalate Dehydrogenase"/>
    <property type="match status" value="1"/>
</dbReference>
<evidence type="ECO:0000256" key="3">
    <source>
        <dbReference type="ARBA" id="ARBA00022723"/>
    </source>
</evidence>
<dbReference type="KEGG" id="mesg:MLAUSG7_1557"/>
<evidence type="ECO:0000256" key="4">
    <source>
        <dbReference type="ARBA" id="ARBA00022842"/>
    </source>
</evidence>
<keyword evidence="9" id="KW-1185">Reference proteome</keyword>
<dbReference type="GO" id="GO:0004449">
    <property type="term" value="F:isocitrate dehydrogenase (NAD+) activity"/>
    <property type="evidence" value="ECO:0007669"/>
    <property type="project" value="TreeGrafter"/>
</dbReference>
<dbReference type="InterPro" id="IPR024084">
    <property type="entry name" value="IsoPropMal-DH-like_dom"/>
</dbReference>
<organism evidence="8 9">
    <name type="scientific">Methanocaldococcus lauensis</name>
    <dbReference type="NCBI Taxonomy" id="2546128"/>
    <lineage>
        <taxon>Archaea</taxon>
        <taxon>Methanobacteriati</taxon>
        <taxon>Methanobacteriota</taxon>
        <taxon>Methanomada group</taxon>
        <taxon>Methanococci</taxon>
        <taxon>Methanococcales</taxon>
        <taxon>Methanocaldococcaceae</taxon>
        <taxon>Methanocaldococcus</taxon>
    </lineage>
</organism>
<dbReference type="GO" id="GO:0019298">
    <property type="term" value="P:coenzyme B biosynthetic process"/>
    <property type="evidence" value="ECO:0007669"/>
    <property type="project" value="UniProtKB-ARBA"/>
</dbReference>
<evidence type="ECO:0000313" key="8">
    <source>
        <dbReference type="EMBL" id="CAB3290057.1"/>
    </source>
</evidence>
<accession>A0A8D6PTW4</accession>
<evidence type="ECO:0000256" key="5">
    <source>
        <dbReference type="ARBA" id="ARBA00023002"/>
    </source>
</evidence>
<dbReference type="PANTHER" id="PTHR11835:SF34">
    <property type="entry name" value="ISOCITRATE DEHYDROGENASE [NAD] SUBUNIT ALPHA, MITOCHONDRIAL"/>
    <property type="match status" value="1"/>
</dbReference>
<evidence type="ECO:0000256" key="2">
    <source>
        <dbReference type="ARBA" id="ARBA00007769"/>
    </source>
</evidence>
<dbReference type="Pfam" id="PF00180">
    <property type="entry name" value="Iso_dh"/>
    <property type="match status" value="1"/>
</dbReference>
<evidence type="ECO:0000259" key="7">
    <source>
        <dbReference type="SMART" id="SM01329"/>
    </source>
</evidence>
<dbReference type="GeneID" id="65884338"/>
<comment type="similarity">
    <text evidence="2">Belongs to the isocitrate and isopropylmalate dehydrogenases family.</text>
</comment>
<dbReference type="RefSeq" id="WP_214399872.1">
    <property type="nucleotide sequence ID" value="NZ_LR792632.1"/>
</dbReference>
<sequence length="349" mass="38700">MIKVCVIEGDGIGKEVIPEAVKILKELGDFEIIKGEAGLECLKKYNNALPEDTIEKAKEADVILFGAITSPKPGTVKNYRSPIITLRKLFNLYANVRPINNFGLGHIIGKIADYEFLNIKNIDIVIIRENTEDLYVGREKLDKDTAIAERVITKKGCERIIKFAFEYAVKNNRKKVSCIHKANVLRITDGLFLEVFNTIKKTYENIIEADDYLVDATSMYLIKNPNMFDVIVTTNMFGDILSDEASALIGGLGLAPSANIGDNKALFEPVHGSAPDISGKGIANPMAAILSVAMLFDYIGEKEKGDIIREAVKYCLMNKRVTPDLGGCLKTKDVGDEILKYVRNKIRGY</sequence>
<dbReference type="GO" id="GO:0006099">
    <property type="term" value="P:tricarboxylic acid cycle"/>
    <property type="evidence" value="ECO:0007669"/>
    <property type="project" value="TreeGrafter"/>
</dbReference>
<keyword evidence="3" id="KW-0479">Metal-binding</keyword>
<dbReference type="PANTHER" id="PTHR11835">
    <property type="entry name" value="DECARBOXYLATING DEHYDROGENASES-ISOCITRATE, ISOPROPYLMALATE, TARTRATE"/>
    <property type="match status" value="1"/>
</dbReference>
<dbReference type="GO" id="GO:0009098">
    <property type="term" value="P:L-leucine biosynthetic process"/>
    <property type="evidence" value="ECO:0007669"/>
    <property type="project" value="InterPro"/>
</dbReference>
<evidence type="ECO:0000256" key="6">
    <source>
        <dbReference type="ARBA" id="ARBA00023027"/>
    </source>
</evidence>
<dbReference type="GO" id="GO:0003862">
    <property type="term" value="F:3-isopropylmalate dehydrogenase activity"/>
    <property type="evidence" value="ECO:0007669"/>
    <property type="project" value="InterPro"/>
</dbReference>
<dbReference type="GO" id="GO:0051287">
    <property type="term" value="F:NAD binding"/>
    <property type="evidence" value="ECO:0007669"/>
    <property type="project" value="InterPro"/>
</dbReference>
<feature type="domain" description="Isopropylmalate dehydrogenase-like" evidence="7">
    <location>
        <begin position="3"/>
        <end position="338"/>
    </location>
</feature>
<dbReference type="SMART" id="SM01329">
    <property type="entry name" value="Iso_dh"/>
    <property type="match status" value="1"/>
</dbReference>
<dbReference type="PROSITE" id="PS00470">
    <property type="entry name" value="IDH_IMDH"/>
    <property type="match status" value="1"/>
</dbReference>
<dbReference type="Proteomes" id="UP000679213">
    <property type="component" value="Chromosome I"/>
</dbReference>
<dbReference type="NCBIfam" id="NF040619">
    <property type="entry name" value="AksF_Meth"/>
    <property type="match status" value="1"/>
</dbReference>
<reference evidence="8 9" key="1">
    <citation type="submission" date="2020-04" db="EMBL/GenBank/DDBJ databases">
        <authorList>
            <consortium name="Genoscope - CEA"/>
            <person name="William W."/>
        </authorList>
    </citation>
    <scope>NUCLEOTIDE SEQUENCE [LARGE SCALE GENOMIC DNA]</scope>
    <source>
        <strain evidence="8 9">SG7</strain>
    </source>
</reference>
<gene>
    <name evidence="8" type="primary">aksF</name>
    <name evidence="8" type="ORF">MLAUSG7_1557</name>
</gene>
<evidence type="ECO:0000256" key="1">
    <source>
        <dbReference type="ARBA" id="ARBA00001946"/>
    </source>
</evidence>
<protein>
    <submittedName>
        <fullName evidence="8">Homoisocitrate dehydrogenase</fullName>
        <ecNumber evidence="8">1.1.1.87</ecNumber>
    </submittedName>
</protein>
<dbReference type="NCBIfam" id="TIGR02088">
    <property type="entry name" value="LEU3_arch"/>
    <property type="match status" value="1"/>
</dbReference>
<dbReference type="GO" id="GO:0000287">
    <property type="term" value="F:magnesium ion binding"/>
    <property type="evidence" value="ECO:0007669"/>
    <property type="project" value="InterPro"/>
</dbReference>
<dbReference type="AlphaFoldDB" id="A0A8D6PTW4"/>